<dbReference type="PANTHER" id="PTHR21540:SF0">
    <property type="entry name" value="PHD FAMILY PROTEIN"/>
    <property type="match status" value="1"/>
</dbReference>
<dbReference type="AlphaFoldDB" id="A0A421DHH6"/>
<accession>A0A421DHH6</accession>
<evidence type="ECO:0000313" key="3">
    <source>
        <dbReference type="Proteomes" id="UP000215289"/>
    </source>
</evidence>
<dbReference type="GO" id="GO:0061630">
    <property type="term" value="F:ubiquitin protein ligase activity"/>
    <property type="evidence" value="ECO:0007669"/>
    <property type="project" value="InterPro"/>
</dbReference>
<feature type="compositionally biased region" description="Basic and acidic residues" evidence="1">
    <location>
        <begin position="132"/>
        <end position="143"/>
    </location>
</feature>
<dbReference type="InterPro" id="IPR013083">
    <property type="entry name" value="Znf_RING/FYVE/PHD"/>
</dbReference>
<organism evidence="2 3">
    <name type="scientific">Aspergillus turcosus</name>
    <dbReference type="NCBI Taxonomy" id="1245748"/>
    <lineage>
        <taxon>Eukaryota</taxon>
        <taxon>Fungi</taxon>
        <taxon>Dikarya</taxon>
        <taxon>Ascomycota</taxon>
        <taxon>Pezizomycotina</taxon>
        <taxon>Eurotiomycetes</taxon>
        <taxon>Eurotiomycetidae</taxon>
        <taxon>Eurotiales</taxon>
        <taxon>Aspergillaceae</taxon>
        <taxon>Aspergillus</taxon>
        <taxon>Aspergillus subgen. Fumigati</taxon>
    </lineage>
</organism>
<dbReference type="OrthoDB" id="8062037at2759"/>
<evidence type="ECO:0000313" key="2">
    <source>
        <dbReference type="EMBL" id="RLM01566.1"/>
    </source>
</evidence>
<feature type="compositionally biased region" description="Basic and acidic residues" evidence="1">
    <location>
        <begin position="205"/>
        <end position="216"/>
    </location>
</feature>
<feature type="region of interest" description="Disordered" evidence="1">
    <location>
        <begin position="121"/>
        <end position="262"/>
    </location>
</feature>
<sequence length="309" mass="34557">MSYPDLSTILDVYPEHSTHCYGYAPSKGRRCQQPTRKANRNKATRLLNHGTHLLQRGLPLDSLLIELAPLLLCSHRHKNQADSLVSVWRARLRAFEETWLLAAVLKSLCEFADSRARSLAAASMGEQSVSERGLRPVRVEREAVVGTEQEEEEEDEEEEEEEEEGGDREESEPEPEPEASPVRTSIEGPTPAVPSAVAEPTVPLSERRTVTRKPIEGDCEICMCPLRGEDSDQDSDDEDDNVSDTESDEEDDGPEEDDPDDLVYCKNQCGRNYHKACIDEWLATQSTFEDPRGNPVCPSCPTCRAVWSS</sequence>
<name>A0A421DHH6_9EURO</name>
<dbReference type="EMBL" id="NIDN02000004">
    <property type="protein sequence ID" value="RLM01566.1"/>
    <property type="molecule type" value="Genomic_DNA"/>
</dbReference>
<evidence type="ECO:0008006" key="4">
    <source>
        <dbReference type="Google" id="ProtNLM"/>
    </source>
</evidence>
<protein>
    <recommendedName>
        <fullName evidence="4">RING-type domain-containing protein</fullName>
    </recommendedName>
</protein>
<feature type="compositionally biased region" description="Acidic residues" evidence="1">
    <location>
        <begin position="148"/>
        <end position="177"/>
    </location>
</feature>
<dbReference type="InterPro" id="IPR039903">
    <property type="entry name" value="Zswim2"/>
</dbReference>
<comment type="caution">
    <text evidence="2">The sequence shown here is derived from an EMBL/GenBank/DDBJ whole genome shotgun (WGS) entry which is preliminary data.</text>
</comment>
<gene>
    <name evidence="2" type="ORF">CFD26_108788</name>
</gene>
<dbReference type="SUPFAM" id="SSF57850">
    <property type="entry name" value="RING/U-box"/>
    <property type="match status" value="1"/>
</dbReference>
<dbReference type="PANTHER" id="PTHR21540">
    <property type="entry name" value="RING FINGER AND SWIM DOMAIN-CONTAINING PROTEIN 2"/>
    <property type="match status" value="1"/>
</dbReference>
<dbReference type="Gene3D" id="3.30.40.10">
    <property type="entry name" value="Zinc/RING finger domain, C3HC4 (zinc finger)"/>
    <property type="match status" value="1"/>
</dbReference>
<feature type="compositionally biased region" description="Acidic residues" evidence="1">
    <location>
        <begin position="231"/>
        <end position="261"/>
    </location>
</feature>
<reference evidence="2 3" key="1">
    <citation type="submission" date="2018-08" db="EMBL/GenBank/DDBJ databases">
        <title>Draft genome sequences of two Aspergillus turcosus clinical strains isolated from bronchoalveolar lavage fluid: one azole-susceptible and the other azole-resistant.</title>
        <authorList>
            <person name="Parent-Michaud M."/>
            <person name="Dufresne P.J."/>
            <person name="Fournier E."/>
            <person name="Martineau C."/>
            <person name="Moreira S."/>
            <person name="Perkins V."/>
            <person name="De Repentigny L."/>
            <person name="Dufresne S.F."/>
        </authorList>
    </citation>
    <scope>NUCLEOTIDE SEQUENCE [LARGE SCALE GENOMIC DNA]</scope>
    <source>
        <strain evidence="2">HMR AF 1038</strain>
    </source>
</reference>
<evidence type="ECO:0000256" key="1">
    <source>
        <dbReference type="SAM" id="MobiDB-lite"/>
    </source>
</evidence>
<dbReference type="STRING" id="1245748.A0A421DHH6"/>
<proteinExistence type="predicted"/>
<dbReference type="Proteomes" id="UP000215289">
    <property type="component" value="Unassembled WGS sequence"/>
</dbReference>
<keyword evidence="3" id="KW-1185">Reference proteome</keyword>